<protein>
    <submittedName>
        <fullName evidence="1">Uncharacterized protein</fullName>
    </submittedName>
</protein>
<dbReference type="Proteomes" id="UP000324222">
    <property type="component" value="Unassembled WGS sequence"/>
</dbReference>
<comment type="caution">
    <text evidence="1">The sequence shown here is derived from an EMBL/GenBank/DDBJ whole genome shotgun (WGS) entry which is preliminary data.</text>
</comment>
<gene>
    <name evidence="1" type="ORF">E2C01_025713</name>
</gene>
<evidence type="ECO:0000313" key="2">
    <source>
        <dbReference type="Proteomes" id="UP000324222"/>
    </source>
</evidence>
<accession>A0A5B7EH76</accession>
<proteinExistence type="predicted"/>
<name>A0A5B7EH76_PORTR</name>
<dbReference type="AlphaFoldDB" id="A0A5B7EH76"/>
<reference evidence="1 2" key="1">
    <citation type="submission" date="2019-05" db="EMBL/GenBank/DDBJ databases">
        <title>Another draft genome of Portunus trituberculatus and its Hox gene families provides insights of decapod evolution.</title>
        <authorList>
            <person name="Jeong J.-H."/>
            <person name="Song I."/>
            <person name="Kim S."/>
            <person name="Choi T."/>
            <person name="Kim D."/>
            <person name="Ryu S."/>
            <person name="Kim W."/>
        </authorList>
    </citation>
    <scope>NUCLEOTIDE SEQUENCE [LARGE SCALE GENOMIC DNA]</scope>
    <source>
        <tissue evidence="1">Muscle</tissue>
    </source>
</reference>
<sequence>MPSPLAAITVTAKGHGTGYAGLWCWSPGLGATMLSGCQKDEIALVASWQHNWQARRTSVGEFDEGVLVLVSLFCPES</sequence>
<evidence type="ECO:0000313" key="1">
    <source>
        <dbReference type="EMBL" id="MPC32403.1"/>
    </source>
</evidence>
<keyword evidence="2" id="KW-1185">Reference proteome</keyword>
<organism evidence="1 2">
    <name type="scientific">Portunus trituberculatus</name>
    <name type="common">Swimming crab</name>
    <name type="synonym">Neptunus trituberculatus</name>
    <dbReference type="NCBI Taxonomy" id="210409"/>
    <lineage>
        <taxon>Eukaryota</taxon>
        <taxon>Metazoa</taxon>
        <taxon>Ecdysozoa</taxon>
        <taxon>Arthropoda</taxon>
        <taxon>Crustacea</taxon>
        <taxon>Multicrustacea</taxon>
        <taxon>Malacostraca</taxon>
        <taxon>Eumalacostraca</taxon>
        <taxon>Eucarida</taxon>
        <taxon>Decapoda</taxon>
        <taxon>Pleocyemata</taxon>
        <taxon>Brachyura</taxon>
        <taxon>Eubrachyura</taxon>
        <taxon>Portunoidea</taxon>
        <taxon>Portunidae</taxon>
        <taxon>Portuninae</taxon>
        <taxon>Portunus</taxon>
    </lineage>
</organism>
<dbReference type="EMBL" id="VSRR010002619">
    <property type="protein sequence ID" value="MPC32403.1"/>
    <property type="molecule type" value="Genomic_DNA"/>
</dbReference>